<dbReference type="AlphaFoldDB" id="A0A8S2AL78"/>
<evidence type="ECO:0000313" key="10">
    <source>
        <dbReference type="Proteomes" id="UP000682877"/>
    </source>
</evidence>
<dbReference type="Proteomes" id="UP000682877">
    <property type="component" value="Chromosome 5"/>
</dbReference>
<keyword evidence="10" id="KW-1185">Reference proteome</keyword>
<dbReference type="SUPFAM" id="SSF48264">
    <property type="entry name" value="Cytochrome P450"/>
    <property type="match status" value="4"/>
</dbReference>
<dbReference type="GO" id="GO:0005506">
    <property type="term" value="F:iron ion binding"/>
    <property type="evidence" value="ECO:0007669"/>
    <property type="project" value="InterPro"/>
</dbReference>
<keyword evidence="8" id="KW-0349">Heme</keyword>
<keyword evidence="8" id="KW-0560">Oxidoreductase</keyword>
<evidence type="ECO:0000256" key="1">
    <source>
        <dbReference type="ARBA" id="ARBA00004167"/>
    </source>
</evidence>
<comment type="subcellular location">
    <subcellularLocation>
        <location evidence="1">Membrane</location>
        <topology evidence="1">Single-pass membrane protein</topology>
    </subcellularLocation>
</comment>
<evidence type="ECO:0000256" key="2">
    <source>
        <dbReference type="ARBA" id="ARBA00010617"/>
    </source>
</evidence>
<comment type="similarity">
    <text evidence="2 8">Belongs to the cytochrome P450 family.</text>
</comment>
<keyword evidence="4 8" id="KW-0479">Metal-binding</keyword>
<accession>A0A8S2AL78</accession>
<name>A0A8S2AL78_ARAAE</name>
<gene>
    <name evidence="9" type="ORF">AARE701A_LOCUS12857</name>
</gene>
<dbReference type="EMBL" id="LR999455">
    <property type="protein sequence ID" value="CAE6075484.1"/>
    <property type="molecule type" value="Genomic_DNA"/>
</dbReference>
<keyword evidence="6 8" id="KW-0408">Iron</keyword>
<dbReference type="Gene3D" id="1.10.630.10">
    <property type="entry name" value="Cytochrome P450"/>
    <property type="match status" value="6"/>
</dbReference>
<dbReference type="InterPro" id="IPR036396">
    <property type="entry name" value="Cyt_P450_sf"/>
</dbReference>
<dbReference type="GO" id="GO:0016020">
    <property type="term" value="C:membrane"/>
    <property type="evidence" value="ECO:0007669"/>
    <property type="project" value="UniProtKB-SubCell"/>
</dbReference>
<evidence type="ECO:0000256" key="3">
    <source>
        <dbReference type="ARBA" id="ARBA00022692"/>
    </source>
</evidence>
<evidence type="ECO:0000256" key="4">
    <source>
        <dbReference type="ARBA" id="ARBA00022723"/>
    </source>
</evidence>
<proteinExistence type="inferred from homology"/>
<organism evidence="9 10">
    <name type="scientific">Arabidopsis arenosa</name>
    <name type="common">Sand rock-cress</name>
    <name type="synonym">Cardaminopsis arenosa</name>
    <dbReference type="NCBI Taxonomy" id="38785"/>
    <lineage>
        <taxon>Eukaryota</taxon>
        <taxon>Viridiplantae</taxon>
        <taxon>Streptophyta</taxon>
        <taxon>Embryophyta</taxon>
        <taxon>Tracheophyta</taxon>
        <taxon>Spermatophyta</taxon>
        <taxon>Magnoliopsida</taxon>
        <taxon>eudicotyledons</taxon>
        <taxon>Gunneridae</taxon>
        <taxon>Pentapetalae</taxon>
        <taxon>rosids</taxon>
        <taxon>malvids</taxon>
        <taxon>Brassicales</taxon>
        <taxon>Brassicaceae</taxon>
        <taxon>Camelineae</taxon>
        <taxon>Arabidopsis</taxon>
    </lineage>
</organism>
<protein>
    <recommendedName>
        <fullName evidence="11">Cytochrome P450</fullName>
    </recommendedName>
</protein>
<sequence length="661" mass="74930">MVRSFRDVREEEITLMMKKIRKSSSLPFNVSKVLESLTNDVICRVALGRKYGGETDFKKLTDRLSELLGTFSIGSFVPWLAWIDWIRGWDAQLDKMGKDLDDFFEKVVQDHEDGDNRDRFDLIDALLKVKREKSPGFEIERVSIKAITLLGLHVDTELVPFGAGRRICPAISFAVLLDEVVLANLMQQFDWRLPVESTEYQTDVAESTECVRPQFAQQQNGTILSRCETTRDPFDDGEDPAIEFFADFKELMKRLTRLLGAVSVGNHVPWLAWIDWLCGLDGQLEKTRNDLDEFLERVVQDHVDVNGDRTDFVDVLLAIQREKSVGFEIDRVSIKAIILDIFVGDFKELIDRLMRQLGTFTIGSYVPWLAWTDWVSGLEARLEKTANDFDKLLERIVQDHEDGDGDKTDFVDVLLAAQREKSVGIEIDRLSIKAIVLDAFVGGRRMCPGISFAVVLNEVVLANLVHGFDWQSIEDETDVAESIGSVIRRIVALGRKYSVGTDFKELMKRLTRLLGEFSVGTYVPWLAWIDWISGLDGQLKKTGHDLDEFLEKVVQDHVDGDGQRTDFVDVLLAIQREKSVGFEIDRLSIKAIVLDVVVGGTDTSYALMEWAMTELLHCPECLNRLQEEVLDHTEDPTNVAESTGIAIHRLFPLYAIASSTT</sequence>
<keyword evidence="3" id="KW-0812">Transmembrane</keyword>
<keyword evidence="8" id="KW-0503">Monooxygenase</keyword>
<dbReference type="GO" id="GO:0016705">
    <property type="term" value="F:oxidoreductase activity, acting on paired donors, with incorporation or reduction of molecular oxygen"/>
    <property type="evidence" value="ECO:0007669"/>
    <property type="project" value="InterPro"/>
</dbReference>
<dbReference type="GO" id="GO:0020037">
    <property type="term" value="F:heme binding"/>
    <property type="evidence" value="ECO:0007669"/>
    <property type="project" value="InterPro"/>
</dbReference>
<reference evidence="9" key="1">
    <citation type="submission" date="2021-01" db="EMBL/GenBank/DDBJ databases">
        <authorList>
            <person name="Bezrukov I."/>
        </authorList>
    </citation>
    <scope>NUCLEOTIDE SEQUENCE</scope>
</reference>
<evidence type="ECO:0000313" key="9">
    <source>
        <dbReference type="EMBL" id="CAE6075484.1"/>
    </source>
</evidence>
<evidence type="ECO:0008006" key="11">
    <source>
        <dbReference type="Google" id="ProtNLM"/>
    </source>
</evidence>
<dbReference type="GO" id="GO:0004497">
    <property type="term" value="F:monooxygenase activity"/>
    <property type="evidence" value="ECO:0007669"/>
    <property type="project" value="UniProtKB-KW"/>
</dbReference>
<dbReference type="InterPro" id="IPR001128">
    <property type="entry name" value="Cyt_P450"/>
</dbReference>
<keyword evidence="7" id="KW-0472">Membrane</keyword>
<evidence type="ECO:0000256" key="5">
    <source>
        <dbReference type="ARBA" id="ARBA00022989"/>
    </source>
</evidence>
<dbReference type="Pfam" id="PF00067">
    <property type="entry name" value="p450"/>
    <property type="match status" value="2"/>
</dbReference>
<dbReference type="PANTHER" id="PTHR47955:SF15">
    <property type="entry name" value="CYTOCHROME P450 71A2-LIKE"/>
    <property type="match status" value="1"/>
</dbReference>
<dbReference type="InterPro" id="IPR017972">
    <property type="entry name" value="Cyt_P450_CS"/>
</dbReference>
<evidence type="ECO:0000256" key="7">
    <source>
        <dbReference type="ARBA" id="ARBA00023136"/>
    </source>
</evidence>
<keyword evidence="5" id="KW-1133">Transmembrane helix</keyword>
<dbReference type="PANTHER" id="PTHR47955">
    <property type="entry name" value="CYTOCHROME P450 FAMILY 71 PROTEIN"/>
    <property type="match status" value="1"/>
</dbReference>
<evidence type="ECO:0000256" key="8">
    <source>
        <dbReference type="RuleBase" id="RU000461"/>
    </source>
</evidence>
<evidence type="ECO:0000256" key="6">
    <source>
        <dbReference type="ARBA" id="ARBA00023004"/>
    </source>
</evidence>
<dbReference type="PROSITE" id="PS00086">
    <property type="entry name" value="CYTOCHROME_P450"/>
    <property type="match status" value="1"/>
</dbReference>